<gene>
    <name evidence="2" type="ORF">E2C01_053929</name>
</gene>
<dbReference type="EMBL" id="VSRR010016963">
    <property type="protein sequence ID" value="MPC59900.1"/>
    <property type="molecule type" value="Genomic_DNA"/>
</dbReference>
<accession>A0A5B7GHZ3</accession>
<sequence length="52" mass="5771">MNMEMCHGTEGVKMMKMESTKLKAEKKSEIRGYITPPLATPPSPPPPSLLQQ</sequence>
<feature type="region of interest" description="Disordered" evidence="1">
    <location>
        <begin position="1"/>
        <end position="52"/>
    </location>
</feature>
<evidence type="ECO:0000313" key="3">
    <source>
        <dbReference type="Proteomes" id="UP000324222"/>
    </source>
</evidence>
<proteinExistence type="predicted"/>
<feature type="compositionally biased region" description="Pro residues" evidence="1">
    <location>
        <begin position="38"/>
        <end position="52"/>
    </location>
</feature>
<keyword evidence="3" id="KW-1185">Reference proteome</keyword>
<comment type="caution">
    <text evidence="2">The sequence shown here is derived from an EMBL/GenBank/DDBJ whole genome shotgun (WGS) entry which is preliminary data.</text>
</comment>
<dbReference type="AlphaFoldDB" id="A0A5B7GHZ3"/>
<name>A0A5B7GHZ3_PORTR</name>
<protein>
    <submittedName>
        <fullName evidence="2">Uncharacterized protein</fullName>
    </submittedName>
</protein>
<feature type="compositionally biased region" description="Basic and acidic residues" evidence="1">
    <location>
        <begin position="13"/>
        <end position="30"/>
    </location>
</feature>
<organism evidence="2 3">
    <name type="scientific">Portunus trituberculatus</name>
    <name type="common">Swimming crab</name>
    <name type="synonym">Neptunus trituberculatus</name>
    <dbReference type="NCBI Taxonomy" id="210409"/>
    <lineage>
        <taxon>Eukaryota</taxon>
        <taxon>Metazoa</taxon>
        <taxon>Ecdysozoa</taxon>
        <taxon>Arthropoda</taxon>
        <taxon>Crustacea</taxon>
        <taxon>Multicrustacea</taxon>
        <taxon>Malacostraca</taxon>
        <taxon>Eumalacostraca</taxon>
        <taxon>Eucarida</taxon>
        <taxon>Decapoda</taxon>
        <taxon>Pleocyemata</taxon>
        <taxon>Brachyura</taxon>
        <taxon>Eubrachyura</taxon>
        <taxon>Portunoidea</taxon>
        <taxon>Portunidae</taxon>
        <taxon>Portuninae</taxon>
        <taxon>Portunus</taxon>
    </lineage>
</organism>
<dbReference type="Proteomes" id="UP000324222">
    <property type="component" value="Unassembled WGS sequence"/>
</dbReference>
<evidence type="ECO:0000256" key="1">
    <source>
        <dbReference type="SAM" id="MobiDB-lite"/>
    </source>
</evidence>
<evidence type="ECO:0000313" key="2">
    <source>
        <dbReference type="EMBL" id="MPC59900.1"/>
    </source>
</evidence>
<reference evidence="2 3" key="1">
    <citation type="submission" date="2019-05" db="EMBL/GenBank/DDBJ databases">
        <title>Another draft genome of Portunus trituberculatus and its Hox gene families provides insights of decapod evolution.</title>
        <authorList>
            <person name="Jeong J.-H."/>
            <person name="Song I."/>
            <person name="Kim S."/>
            <person name="Choi T."/>
            <person name="Kim D."/>
            <person name="Ryu S."/>
            <person name="Kim W."/>
        </authorList>
    </citation>
    <scope>NUCLEOTIDE SEQUENCE [LARGE SCALE GENOMIC DNA]</scope>
    <source>
        <tissue evidence="2">Muscle</tissue>
    </source>
</reference>